<evidence type="ECO:0000256" key="4">
    <source>
        <dbReference type="ARBA" id="ARBA00022989"/>
    </source>
</evidence>
<feature type="transmembrane region" description="Helical" evidence="6">
    <location>
        <begin position="84"/>
        <end position="109"/>
    </location>
</feature>
<dbReference type="Pfam" id="PF02118">
    <property type="entry name" value="Srg"/>
    <property type="match status" value="1"/>
</dbReference>
<dbReference type="AlphaFoldDB" id="A0A016V3M0"/>
<protein>
    <recommendedName>
        <fullName evidence="6">Serpentine receptor class gamma</fullName>
    </recommendedName>
</protein>
<dbReference type="PANTHER" id="PTHR31552">
    <property type="entry name" value="SERPENTINE RECEPTOR CLASS GAMMA"/>
    <property type="match status" value="1"/>
</dbReference>
<gene>
    <name evidence="7" type="primary">Acey_s0019.g3759</name>
    <name evidence="7" type="ORF">Y032_0019g3759</name>
</gene>
<dbReference type="GO" id="GO:0004888">
    <property type="term" value="F:transmembrane signaling receptor activity"/>
    <property type="evidence" value="ECO:0007669"/>
    <property type="project" value="InterPro"/>
</dbReference>
<proteinExistence type="inferred from homology"/>
<feature type="transmembrane region" description="Helical" evidence="6">
    <location>
        <begin position="44"/>
        <end position="62"/>
    </location>
</feature>
<keyword evidence="3 6" id="KW-0812">Transmembrane</keyword>
<dbReference type="GO" id="GO:0007606">
    <property type="term" value="P:sensory perception of chemical stimulus"/>
    <property type="evidence" value="ECO:0007669"/>
    <property type="project" value="UniProtKB-UniRule"/>
</dbReference>
<dbReference type="SUPFAM" id="SSF81321">
    <property type="entry name" value="Family A G protein-coupled receptor-like"/>
    <property type="match status" value="1"/>
</dbReference>
<evidence type="ECO:0000256" key="3">
    <source>
        <dbReference type="ARBA" id="ARBA00022692"/>
    </source>
</evidence>
<feature type="transmembrane region" description="Helical" evidence="6">
    <location>
        <begin position="172"/>
        <end position="190"/>
    </location>
</feature>
<keyword evidence="5 6" id="KW-0472">Membrane</keyword>
<dbReference type="GO" id="GO:0016020">
    <property type="term" value="C:membrane"/>
    <property type="evidence" value="ECO:0007669"/>
    <property type="project" value="UniProtKB-SubCell"/>
</dbReference>
<sequence>MMAFTGTNFLVHVFGEVLMTLNRYTAACKPMIHQKLWAKMPMNYLYFASVVLSFVAYTEWFLTKCVYERTVDGWRFIGREKQTLAARFIGALTVLLVEIVNGILITCTVVSIRRQKKKQHQKTGRELNLILLTAVTCPVNLMQSLYDLSIAFNLKNPAVVWIQSQNTRFPVVPRHFTCVIVLGSSLLYNCRERLMSLMYIS</sequence>
<dbReference type="InterPro" id="IPR000609">
    <property type="entry name" value="7TM_GPCR_serpentine_rcpt_Srg"/>
</dbReference>
<evidence type="ECO:0000256" key="2">
    <source>
        <dbReference type="ARBA" id="ARBA00005692"/>
    </source>
</evidence>
<dbReference type="PANTHER" id="PTHR31552:SF8">
    <property type="entry name" value="SERPENTINE RECEPTOR CLASS GAMMA"/>
    <property type="match status" value="1"/>
</dbReference>
<keyword evidence="4 6" id="KW-1133">Transmembrane helix</keyword>
<organism evidence="7 8">
    <name type="scientific">Ancylostoma ceylanicum</name>
    <dbReference type="NCBI Taxonomy" id="53326"/>
    <lineage>
        <taxon>Eukaryota</taxon>
        <taxon>Metazoa</taxon>
        <taxon>Ecdysozoa</taxon>
        <taxon>Nematoda</taxon>
        <taxon>Chromadorea</taxon>
        <taxon>Rhabditida</taxon>
        <taxon>Rhabditina</taxon>
        <taxon>Rhabditomorpha</taxon>
        <taxon>Strongyloidea</taxon>
        <taxon>Ancylostomatidae</taxon>
        <taxon>Ancylostomatinae</taxon>
        <taxon>Ancylostoma</taxon>
    </lineage>
</organism>
<dbReference type="Proteomes" id="UP000024635">
    <property type="component" value="Unassembled WGS sequence"/>
</dbReference>
<evidence type="ECO:0000256" key="1">
    <source>
        <dbReference type="ARBA" id="ARBA00004141"/>
    </source>
</evidence>
<accession>A0A016V3M0</accession>
<evidence type="ECO:0000256" key="6">
    <source>
        <dbReference type="RuleBase" id="RU280813"/>
    </source>
</evidence>
<keyword evidence="8" id="KW-1185">Reference proteome</keyword>
<comment type="subcellular location">
    <subcellularLocation>
        <location evidence="1">Membrane</location>
        <topology evidence="1">Multi-pass membrane protein</topology>
    </subcellularLocation>
</comment>
<dbReference type="EMBL" id="JARK01001355">
    <property type="protein sequence ID" value="EYC21338.1"/>
    <property type="molecule type" value="Genomic_DNA"/>
</dbReference>
<comment type="caution">
    <text evidence="6">Lacks conserved residue(s) required for the propagation of feature annotation.</text>
</comment>
<comment type="similarity">
    <text evidence="2 6">Belongs to the nematode receptor-like protein srg family.</text>
</comment>
<dbReference type="OrthoDB" id="5874692at2759"/>
<evidence type="ECO:0000256" key="5">
    <source>
        <dbReference type="ARBA" id="ARBA00023136"/>
    </source>
</evidence>
<name>A0A016V3M0_9BILA</name>
<feature type="transmembrane region" description="Helical" evidence="6">
    <location>
        <begin position="129"/>
        <end position="152"/>
    </location>
</feature>
<reference evidence="8" key="1">
    <citation type="journal article" date="2015" name="Nat. Genet.">
        <title>The genome and transcriptome of the zoonotic hookworm Ancylostoma ceylanicum identify infection-specific gene families.</title>
        <authorList>
            <person name="Schwarz E.M."/>
            <person name="Hu Y."/>
            <person name="Antoshechkin I."/>
            <person name="Miller M.M."/>
            <person name="Sternberg P.W."/>
            <person name="Aroian R.V."/>
        </authorList>
    </citation>
    <scope>NUCLEOTIDE SEQUENCE</scope>
    <source>
        <strain evidence="8">HY135</strain>
    </source>
</reference>
<comment type="caution">
    <text evidence="7">The sequence shown here is derived from an EMBL/GenBank/DDBJ whole genome shotgun (WGS) entry which is preliminary data.</text>
</comment>
<dbReference type="Gene3D" id="1.20.1070.10">
    <property type="entry name" value="Rhodopsin 7-helix transmembrane proteins"/>
    <property type="match status" value="1"/>
</dbReference>
<evidence type="ECO:0000313" key="7">
    <source>
        <dbReference type="EMBL" id="EYC21338.1"/>
    </source>
</evidence>
<evidence type="ECO:0000313" key="8">
    <source>
        <dbReference type="Proteomes" id="UP000024635"/>
    </source>
</evidence>